<dbReference type="InterPro" id="IPR025192">
    <property type="entry name" value="Succ_DH/fum_Rdtase_N"/>
</dbReference>
<evidence type="ECO:0000256" key="4">
    <source>
        <dbReference type="ARBA" id="ARBA00022723"/>
    </source>
</evidence>
<dbReference type="EMBL" id="JAUBDJ010000001">
    <property type="protein sequence ID" value="MDW0115455.1"/>
    <property type="molecule type" value="Genomic_DNA"/>
</dbReference>
<keyword evidence="3" id="KW-0001">2Fe-2S</keyword>
<evidence type="ECO:0000256" key="3">
    <source>
        <dbReference type="ARBA" id="ARBA00022714"/>
    </source>
</evidence>
<proteinExistence type="inferred from homology"/>
<sequence>MIRSADTLLETLREQVGLTGAKLSCGNGDCGACTVLVNGKPMHSCLTLAIESVNDEITTIEGMRHSEIREAFVEQWAIQ</sequence>
<dbReference type="RefSeq" id="WP_317939994.1">
    <property type="nucleotide sequence ID" value="NZ_JAUBDJ010000001.1"/>
</dbReference>
<gene>
    <name evidence="9" type="ORF">QTL97_00695</name>
</gene>
<dbReference type="Proteomes" id="UP001271648">
    <property type="component" value="Unassembled WGS sequence"/>
</dbReference>
<evidence type="ECO:0000256" key="7">
    <source>
        <dbReference type="ARBA" id="ARBA00034078"/>
    </source>
</evidence>
<dbReference type="AlphaFoldDB" id="A0AAW9A5K9"/>
<name>A0AAW9A5K9_9BACL</name>
<dbReference type="InterPro" id="IPR012675">
    <property type="entry name" value="Beta-grasp_dom_sf"/>
</dbReference>
<dbReference type="PANTHER" id="PTHR44379:SF7">
    <property type="entry name" value="XANTHINE DEHYDROGENASE SUBUNIT E-RELATED"/>
    <property type="match status" value="1"/>
</dbReference>
<dbReference type="PANTHER" id="PTHR44379">
    <property type="entry name" value="OXIDOREDUCTASE WITH IRON-SULFUR SUBUNIT"/>
    <property type="match status" value="1"/>
</dbReference>
<keyword evidence="5" id="KW-0408">Iron</keyword>
<dbReference type="InterPro" id="IPR006058">
    <property type="entry name" value="2Fe2S_fd_BS"/>
</dbReference>
<keyword evidence="10" id="KW-1185">Reference proteome</keyword>
<dbReference type="GO" id="GO:0051537">
    <property type="term" value="F:2 iron, 2 sulfur cluster binding"/>
    <property type="evidence" value="ECO:0007669"/>
    <property type="project" value="UniProtKB-KW"/>
</dbReference>
<evidence type="ECO:0000256" key="2">
    <source>
        <dbReference type="ARBA" id="ARBA00009433"/>
    </source>
</evidence>
<evidence type="ECO:0000256" key="1">
    <source>
        <dbReference type="ARBA" id="ARBA00001927"/>
    </source>
</evidence>
<evidence type="ECO:0000259" key="8">
    <source>
        <dbReference type="PROSITE" id="PS51085"/>
    </source>
</evidence>
<dbReference type="InterPro" id="IPR001041">
    <property type="entry name" value="2Fe-2S_ferredoxin-type"/>
</dbReference>
<dbReference type="GO" id="GO:0046872">
    <property type="term" value="F:metal ion binding"/>
    <property type="evidence" value="ECO:0007669"/>
    <property type="project" value="UniProtKB-KW"/>
</dbReference>
<comment type="cofactor">
    <cofactor evidence="7">
        <name>[2Fe-2S] cluster</name>
        <dbReference type="ChEBI" id="CHEBI:190135"/>
    </cofactor>
</comment>
<dbReference type="PROSITE" id="PS00197">
    <property type="entry name" value="2FE2S_FER_1"/>
    <property type="match status" value="1"/>
</dbReference>
<dbReference type="InterPro" id="IPR036010">
    <property type="entry name" value="2Fe-2S_ferredoxin-like_sf"/>
</dbReference>
<keyword evidence="6" id="KW-0411">Iron-sulfur</keyword>
<evidence type="ECO:0000256" key="6">
    <source>
        <dbReference type="ARBA" id="ARBA00023014"/>
    </source>
</evidence>
<keyword evidence="4" id="KW-0479">Metal-binding</keyword>
<dbReference type="PROSITE" id="PS51085">
    <property type="entry name" value="2FE2S_FER_2"/>
    <property type="match status" value="1"/>
</dbReference>
<comment type="similarity">
    <text evidence="2">Belongs to the succinate dehydrogenase/fumarate reductase iron-sulfur protein family.</text>
</comment>
<reference evidence="9 10" key="1">
    <citation type="submission" date="2023-06" db="EMBL/GenBank/DDBJ databases">
        <title>Sporosarcina sp. nov., isolated from Korean traditional fermented seafood 'Jeotgal'.</title>
        <authorList>
            <person name="Yang A.I."/>
            <person name="Shin N.-R."/>
        </authorList>
    </citation>
    <scope>NUCLEOTIDE SEQUENCE [LARGE SCALE GENOMIC DNA]</scope>
    <source>
        <strain evidence="9 10">KCTC43456</strain>
    </source>
</reference>
<accession>A0AAW9A5K9</accession>
<dbReference type="GO" id="GO:0009055">
    <property type="term" value="F:electron transfer activity"/>
    <property type="evidence" value="ECO:0007669"/>
    <property type="project" value="InterPro"/>
</dbReference>
<evidence type="ECO:0000313" key="10">
    <source>
        <dbReference type="Proteomes" id="UP001271648"/>
    </source>
</evidence>
<comment type="caution">
    <text evidence="9">The sequence shown here is derived from an EMBL/GenBank/DDBJ whole genome shotgun (WGS) entry which is preliminary data.</text>
</comment>
<feature type="domain" description="2Fe-2S ferredoxin-type" evidence="8">
    <location>
        <begin position="1"/>
        <end position="63"/>
    </location>
</feature>
<evidence type="ECO:0000313" key="9">
    <source>
        <dbReference type="EMBL" id="MDW0115455.1"/>
    </source>
</evidence>
<comment type="cofactor">
    <cofactor evidence="1">
        <name>[3Fe-4S] cluster</name>
        <dbReference type="ChEBI" id="CHEBI:21137"/>
    </cofactor>
</comment>
<dbReference type="Gene3D" id="3.10.20.30">
    <property type="match status" value="1"/>
</dbReference>
<organism evidence="9 10">
    <name type="scientific">Sporosarcina thermotolerans</name>
    <dbReference type="NCBI Taxonomy" id="633404"/>
    <lineage>
        <taxon>Bacteria</taxon>
        <taxon>Bacillati</taxon>
        <taxon>Bacillota</taxon>
        <taxon>Bacilli</taxon>
        <taxon>Bacillales</taxon>
        <taxon>Caryophanaceae</taxon>
        <taxon>Sporosarcina</taxon>
    </lineage>
</organism>
<evidence type="ECO:0000256" key="5">
    <source>
        <dbReference type="ARBA" id="ARBA00023004"/>
    </source>
</evidence>
<dbReference type="InterPro" id="IPR051452">
    <property type="entry name" value="Diverse_Oxidoreductases"/>
</dbReference>
<protein>
    <submittedName>
        <fullName evidence="9">2Fe-2S iron-sulfur cluster-binding protein</fullName>
    </submittedName>
</protein>
<dbReference type="SUPFAM" id="SSF54292">
    <property type="entry name" value="2Fe-2S ferredoxin-like"/>
    <property type="match status" value="1"/>
</dbReference>
<dbReference type="Pfam" id="PF13085">
    <property type="entry name" value="Fer2_3"/>
    <property type="match status" value="1"/>
</dbReference>